<evidence type="ECO:0000313" key="2">
    <source>
        <dbReference type="Proteomes" id="UP000807159"/>
    </source>
</evidence>
<comment type="caution">
    <text evidence="1">The sequence shown here is derived from an EMBL/GenBank/DDBJ whole genome shotgun (WGS) entry which is preliminary data.</text>
</comment>
<gene>
    <name evidence="1" type="ORF">H0E87_016248</name>
</gene>
<dbReference type="Proteomes" id="UP000807159">
    <property type="component" value="Chromosome 8"/>
</dbReference>
<keyword evidence="2" id="KW-1185">Reference proteome</keyword>
<feature type="non-terminal residue" evidence="1">
    <location>
        <position position="1"/>
    </location>
</feature>
<sequence>IESNLASSLPYCTIRMLFPNRNGCLVLAEAMNMGVGARWVVKVFSVLIIA</sequence>
<proteinExistence type="predicted"/>
<name>A0A8T2Y8F9_POPDE</name>
<dbReference type="EMBL" id="JACEGQ020000008">
    <property type="protein sequence ID" value="KAH8501366.1"/>
    <property type="molecule type" value="Genomic_DNA"/>
</dbReference>
<evidence type="ECO:0000313" key="1">
    <source>
        <dbReference type="EMBL" id="KAH8501366.1"/>
    </source>
</evidence>
<dbReference type="AlphaFoldDB" id="A0A8T2Y8F9"/>
<protein>
    <submittedName>
        <fullName evidence="1">Uncharacterized protein</fullName>
    </submittedName>
</protein>
<organism evidence="1 2">
    <name type="scientific">Populus deltoides</name>
    <name type="common">Eastern poplar</name>
    <name type="synonym">Eastern cottonwood</name>
    <dbReference type="NCBI Taxonomy" id="3696"/>
    <lineage>
        <taxon>Eukaryota</taxon>
        <taxon>Viridiplantae</taxon>
        <taxon>Streptophyta</taxon>
        <taxon>Embryophyta</taxon>
        <taxon>Tracheophyta</taxon>
        <taxon>Spermatophyta</taxon>
        <taxon>Magnoliopsida</taxon>
        <taxon>eudicotyledons</taxon>
        <taxon>Gunneridae</taxon>
        <taxon>Pentapetalae</taxon>
        <taxon>rosids</taxon>
        <taxon>fabids</taxon>
        <taxon>Malpighiales</taxon>
        <taxon>Salicaceae</taxon>
        <taxon>Saliceae</taxon>
        <taxon>Populus</taxon>
    </lineage>
</organism>
<accession>A0A8T2Y8F9</accession>
<reference evidence="1" key="1">
    <citation type="journal article" date="2021" name="J. Hered.">
        <title>Genome Assembly of Salicaceae Populus deltoides (Eastern Cottonwood) I-69 Based on Nanopore Sequencing and Hi-C Technologies.</title>
        <authorList>
            <person name="Bai S."/>
            <person name="Wu H."/>
            <person name="Zhang J."/>
            <person name="Pan Z."/>
            <person name="Zhao W."/>
            <person name="Li Z."/>
            <person name="Tong C."/>
        </authorList>
    </citation>
    <scope>NUCLEOTIDE SEQUENCE</scope>
    <source>
        <tissue evidence="1">Leaf</tissue>
    </source>
</reference>